<dbReference type="InterPro" id="IPR003877">
    <property type="entry name" value="SPRY_dom"/>
</dbReference>
<dbReference type="SMART" id="SM00589">
    <property type="entry name" value="PRY"/>
    <property type="match status" value="1"/>
</dbReference>
<dbReference type="PRINTS" id="PR01407">
    <property type="entry name" value="BUTYPHLNCDUF"/>
</dbReference>
<keyword evidence="3" id="KW-0862">Zinc</keyword>
<dbReference type="GO" id="GO:0008270">
    <property type="term" value="F:zinc ion binding"/>
    <property type="evidence" value="ECO:0007669"/>
    <property type="project" value="UniProtKB-KW"/>
</dbReference>
<dbReference type="InParanoid" id="A0A6I8QLX3"/>
<dbReference type="PROSITE" id="PS50188">
    <property type="entry name" value="B302_SPRY"/>
    <property type="match status" value="1"/>
</dbReference>
<evidence type="ECO:0000256" key="1">
    <source>
        <dbReference type="ARBA" id="ARBA00022723"/>
    </source>
</evidence>
<reference evidence="6" key="1">
    <citation type="journal article" date="2010" name="Science">
        <title>The genome of the Western clawed frog Xenopus tropicalis.</title>
        <authorList>
            <person name="Hellsten U."/>
            <person name="Harland R.M."/>
            <person name="Gilchrist M.J."/>
            <person name="Hendrix D."/>
            <person name="Jurka J."/>
            <person name="Kapitonov V."/>
            <person name="Ovcharenko I."/>
            <person name="Putnam N.H."/>
            <person name="Shu S."/>
            <person name="Taher L."/>
            <person name="Blitz I.L."/>
            <person name="Blumberg B."/>
            <person name="Dichmann D.S."/>
            <person name="Dubchak I."/>
            <person name="Amaya E."/>
            <person name="Detter J.C."/>
            <person name="Fletcher R."/>
            <person name="Gerhard D.S."/>
            <person name="Goodstein D."/>
            <person name="Graves T."/>
            <person name="Grigoriev I.V."/>
            <person name="Grimwood J."/>
            <person name="Kawashima T."/>
            <person name="Lindquist E."/>
            <person name="Lucas S.M."/>
            <person name="Mead P.E."/>
            <person name="Mitros T."/>
            <person name="Ogino H."/>
            <person name="Ohta Y."/>
            <person name="Poliakov A.V."/>
            <person name="Pollet N."/>
            <person name="Robert J."/>
            <person name="Salamov A."/>
            <person name="Sater A.K."/>
            <person name="Schmutz J."/>
            <person name="Terry A."/>
            <person name="Vize P.D."/>
            <person name="Warren W.C."/>
            <person name="Wells D."/>
            <person name="Wills A."/>
            <person name="Wilson R.K."/>
            <person name="Zimmerman L.B."/>
            <person name="Zorn A.M."/>
            <person name="Grainger R."/>
            <person name="Grammer T."/>
            <person name="Khokha M.K."/>
            <person name="Richardson P.M."/>
            <person name="Rokhsar D.S."/>
        </authorList>
    </citation>
    <scope>NUCLEOTIDE SEQUENCE [LARGE SCALE GENOMIC DNA]</scope>
    <source>
        <strain evidence="6">Nigerian</strain>
    </source>
</reference>
<keyword evidence="1" id="KW-0479">Metal-binding</keyword>
<dbReference type="InterPro" id="IPR001870">
    <property type="entry name" value="B30.2/SPRY"/>
</dbReference>
<protein>
    <recommendedName>
        <fullName evidence="5">B30.2/SPRY domain-containing protein</fullName>
    </recommendedName>
</protein>
<evidence type="ECO:0000259" key="5">
    <source>
        <dbReference type="PROSITE" id="PS50188"/>
    </source>
</evidence>
<evidence type="ECO:0000313" key="6">
    <source>
        <dbReference type="Ensembl" id="ENSXETP00000070322"/>
    </source>
</evidence>
<name>A0A6I8QLX3_XENTR</name>
<sequence length="197" mass="22789">MHHQKRKVFGDIMSSQAARGLYGQEASDLLLDEHTASNDIALSGDMKSATCSLINLHRPESTARFAHYQVLSTESFTSGRHYWVFRCSRDRYWRVGVTYPSVQRMGYESWVGNNNKSWCLRRFNHKLTALHAPEEKVLLPSSPSQRFGVHLDYEAGRLSFYQLDNPVSHLHTFRATFTEPLHVACWVWWGGWITIRS</sequence>
<dbReference type="InterPro" id="IPR043136">
    <property type="entry name" value="B30.2/SPRY_sf"/>
</dbReference>
<proteinExistence type="predicted"/>
<dbReference type="PANTHER" id="PTHR25465">
    <property type="entry name" value="B-BOX DOMAIN CONTAINING"/>
    <property type="match status" value="1"/>
</dbReference>
<dbReference type="PANTHER" id="PTHR25465:SF36">
    <property type="entry name" value="E3 UBIQUITIN-PROTEIN LIGASE TRIM7"/>
    <property type="match status" value="1"/>
</dbReference>
<accession>A0A6I8QLX3</accession>
<dbReference type="Ensembl" id="ENSXETT00000105075">
    <property type="protein sequence ID" value="ENSXETP00000070322"/>
    <property type="gene ID" value="ENSXETG00000040405"/>
</dbReference>
<evidence type="ECO:0000256" key="2">
    <source>
        <dbReference type="ARBA" id="ARBA00022771"/>
    </source>
</evidence>
<organism evidence="6">
    <name type="scientific">Xenopus tropicalis</name>
    <name type="common">Western clawed frog</name>
    <name type="synonym">Silurana tropicalis</name>
    <dbReference type="NCBI Taxonomy" id="8364"/>
    <lineage>
        <taxon>Eukaryota</taxon>
        <taxon>Metazoa</taxon>
        <taxon>Chordata</taxon>
        <taxon>Craniata</taxon>
        <taxon>Vertebrata</taxon>
        <taxon>Euteleostomi</taxon>
        <taxon>Amphibia</taxon>
        <taxon>Batrachia</taxon>
        <taxon>Anura</taxon>
        <taxon>Pipoidea</taxon>
        <taxon>Pipidae</taxon>
        <taxon>Xenopodinae</taxon>
        <taxon>Xenopus</taxon>
        <taxon>Silurana</taxon>
    </lineage>
</organism>
<evidence type="ECO:0000256" key="4">
    <source>
        <dbReference type="ARBA" id="ARBA00023054"/>
    </source>
</evidence>
<feature type="domain" description="B30.2/SPRY" evidence="5">
    <location>
        <begin position="9"/>
        <end position="197"/>
    </location>
</feature>
<dbReference type="SMART" id="SM00449">
    <property type="entry name" value="SPRY"/>
    <property type="match status" value="1"/>
</dbReference>
<dbReference type="AlphaFoldDB" id="A0A6I8QLX3"/>
<reference evidence="6" key="2">
    <citation type="submission" date="2020-05" db="UniProtKB">
        <authorList>
            <consortium name="Ensembl"/>
        </authorList>
    </citation>
    <scope>IDENTIFICATION</scope>
</reference>
<dbReference type="CDD" id="cd12891">
    <property type="entry name" value="SPRY_PRY_C-I_2"/>
    <property type="match status" value="1"/>
</dbReference>
<dbReference type="SUPFAM" id="SSF49899">
    <property type="entry name" value="Concanavalin A-like lectins/glucanases"/>
    <property type="match status" value="1"/>
</dbReference>
<dbReference type="Gene3D" id="2.60.120.920">
    <property type="match status" value="1"/>
</dbReference>
<dbReference type="Pfam" id="PF13765">
    <property type="entry name" value="PRY"/>
    <property type="match status" value="1"/>
</dbReference>
<dbReference type="GO" id="GO:0005737">
    <property type="term" value="C:cytoplasm"/>
    <property type="evidence" value="ECO:0007669"/>
    <property type="project" value="UniProtKB-ARBA"/>
</dbReference>
<keyword evidence="4" id="KW-0175">Coiled coil</keyword>
<dbReference type="InterPro" id="IPR006574">
    <property type="entry name" value="PRY"/>
</dbReference>
<dbReference type="InterPro" id="IPR003879">
    <property type="entry name" value="Butyrophylin_SPRY"/>
</dbReference>
<dbReference type="Bgee" id="ENSXETG00000040405">
    <property type="expression patterns" value="Expressed in skeletal muscle tissue"/>
</dbReference>
<evidence type="ECO:0000256" key="3">
    <source>
        <dbReference type="ARBA" id="ARBA00022833"/>
    </source>
</evidence>
<keyword evidence="2" id="KW-0863">Zinc-finger</keyword>
<dbReference type="InterPro" id="IPR051051">
    <property type="entry name" value="E3_ubiq-ligase_TRIM/RNF"/>
</dbReference>
<dbReference type="Pfam" id="PF00622">
    <property type="entry name" value="SPRY"/>
    <property type="match status" value="1"/>
</dbReference>
<dbReference type="GeneTree" id="ENSGT00940000154294"/>
<dbReference type="InterPro" id="IPR013320">
    <property type="entry name" value="ConA-like_dom_sf"/>
</dbReference>